<protein>
    <submittedName>
        <fullName evidence="3">Aldo/keto reductase</fullName>
    </submittedName>
</protein>
<evidence type="ECO:0000259" key="2">
    <source>
        <dbReference type="Pfam" id="PF00248"/>
    </source>
</evidence>
<dbReference type="EMBL" id="JANKHH010000001">
    <property type="protein sequence ID" value="MCR2832802.1"/>
    <property type="molecule type" value="Genomic_DNA"/>
</dbReference>
<dbReference type="Proteomes" id="UP001206067">
    <property type="component" value="Unassembled WGS sequence"/>
</dbReference>
<dbReference type="RefSeq" id="WP_257594559.1">
    <property type="nucleotide sequence ID" value="NZ_JANKHH010000001.1"/>
</dbReference>
<evidence type="ECO:0000313" key="4">
    <source>
        <dbReference type="Proteomes" id="UP001206067"/>
    </source>
</evidence>
<feature type="domain" description="NADP-dependent oxidoreductase" evidence="2">
    <location>
        <begin position="15"/>
        <end position="315"/>
    </location>
</feature>
<dbReference type="InterPro" id="IPR023210">
    <property type="entry name" value="NADP_OxRdtase_dom"/>
</dbReference>
<comment type="caution">
    <text evidence="3">The sequence shown here is derived from an EMBL/GenBank/DDBJ whole genome shotgun (WGS) entry which is preliminary data.</text>
</comment>
<dbReference type="InterPro" id="IPR036812">
    <property type="entry name" value="NAD(P)_OxRdtase_dom_sf"/>
</dbReference>
<dbReference type="CDD" id="cd19079">
    <property type="entry name" value="AKR_EcYajO-like"/>
    <property type="match status" value="1"/>
</dbReference>
<dbReference type="PRINTS" id="PR00069">
    <property type="entry name" value="ALDKETRDTASE"/>
</dbReference>
<sequence length="339" mass="37937">MKYVQFGNTGLTVSKLCLGCMSFGDAAAQGHDWTMGEDDARPFFRQALEAGINFFDTANMYSGGTSEEITGKLLKEMAHRDEIVIATKAFFRWRDAPNTGGLSAKALMHAVDDSLRRLGTDYIDLYQIHRLDPNTPMEEIVETLDAIVRSGKVRYVGASSMFAWQFQKMLHLAESAGLKQFVSMQNYVNLLYREEEREMLPLCADRNIAVMPWSPLARGKLTRPWDSQTDRSESDLVGKALYSRTQENDRQIVEAVEALAKERGLPMAQIALAWVLHKPEVTSPIIGATKAHHIDDAVAALDVALSPEEIRRLEKPYQPHPVLGIFGMPQGEIKLSVRP</sequence>
<dbReference type="PANTHER" id="PTHR43364">
    <property type="entry name" value="NADH-SPECIFIC METHYLGLYOXAL REDUCTASE-RELATED"/>
    <property type="match status" value="1"/>
</dbReference>
<gene>
    <name evidence="3" type="ORF">NSO95_02485</name>
</gene>
<reference evidence="3 4" key="1">
    <citation type="submission" date="2022-08" db="EMBL/GenBank/DDBJ databases">
        <title>Polyphasic taxonomy analysis of Qipengyuania sp.RS5-5.</title>
        <authorList>
            <person name="Xamxidin M."/>
            <person name="Wu M."/>
        </authorList>
    </citation>
    <scope>NUCLEOTIDE SEQUENCE [LARGE SCALE GENOMIC DNA]</scope>
    <source>
        <strain evidence="3 4">RS5-5</strain>
    </source>
</reference>
<keyword evidence="4" id="KW-1185">Reference proteome</keyword>
<dbReference type="SUPFAM" id="SSF51430">
    <property type="entry name" value="NAD(P)-linked oxidoreductase"/>
    <property type="match status" value="1"/>
</dbReference>
<dbReference type="PANTHER" id="PTHR43364:SF4">
    <property type="entry name" value="NAD(P)-LINKED OXIDOREDUCTASE SUPERFAMILY PROTEIN"/>
    <property type="match status" value="1"/>
</dbReference>
<evidence type="ECO:0000256" key="1">
    <source>
        <dbReference type="ARBA" id="ARBA00023002"/>
    </source>
</evidence>
<proteinExistence type="predicted"/>
<evidence type="ECO:0000313" key="3">
    <source>
        <dbReference type="EMBL" id="MCR2832802.1"/>
    </source>
</evidence>
<name>A0ABT1XQR9_9SPHN</name>
<organism evidence="3 4">
    <name type="scientific">Parerythrobacter lacustris</name>
    <dbReference type="NCBI Taxonomy" id="2969984"/>
    <lineage>
        <taxon>Bacteria</taxon>
        <taxon>Pseudomonadati</taxon>
        <taxon>Pseudomonadota</taxon>
        <taxon>Alphaproteobacteria</taxon>
        <taxon>Sphingomonadales</taxon>
        <taxon>Erythrobacteraceae</taxon>
        <taxon>Parerythrobacter</taxon>
    </lineage>
</organism>
<dbReference type="InterPro" id="IPR020471">
    <property type="entry name" value="AKR"/>
</dbReference>
<dbReference type="Pfam" id="PF00248">
    <property type="entry name" value="Aldo_ket_red"/>
    <property type="match status" value="1"/>
</dbReference>
<dbReference type="InterPro" id="IPR050523">
    <property type="entry name" value="AKR_Detox_Biosynth"/>
</dbReference>
<dbReference type="Gene3D" id="3.20.20.100">
    <property type="entry name" value="NADP-dependent oxidoreductase domain"/>
    <property type="match status" value="1"/>
</dbReference>
<accession>A0ABT1XQR9</accession>
<keyword evidence="1" id="KW-0560">Oxidoreductase</keyword>